<dbReference type="AlphaFoldDB" id="A0A9D5AQH8"/>
<accession>A0A9D5AQH8</accession>
<dbReference type="Gramene" id="Psat04G0071600-T1">
    <property type="protein sequence ID" value="KAI5415374.1"/>
    <property type="gene ID" value="KIW84_040716"/>
</dbReference>
<comment type="caution">
    <text evidence="1">The sequence shown here is derived from an EMBL/GenBank/DDBJ whole genome shotgun (WGS) entry which is preliminary data.</text>
</comment>
<dbReference type="EMBL" id="JAMSHJ010000004">
    <property type="protein sequence ID" value="KAI5415374.1"/>
    <property type="molecule type" value="Genomic_DNA"/>
</dbReference>
<evidence type="ECO:0008006" key="3">
    <source>
        <dbReference type="Google" id="ProtNLM"/>
    </source>
</evidence>
<dbReference type="CDD" id="cd09272">
    <property type="entry name" value="RNase_HI_RT_Ty1"/>
    <property type="match status" value="1"/>
</dbReference>
<keyword evidence="2" id="KW-1185">Reference proteome</keyword>
<evidence type="ECO:0000313" key="2">
    <source>
        <dbReference type="Proteomes" id="UP001058974"/>
    </source>
</evidence>
<gene>
    <name evidence="1" type="ORF">KIW84_040716</name>
</gene>
<dbReference type="PANTHER" id="PTHR11439">
    <property type="entry name" value="GAG-POL-RELATED RETROTRANSPOSON"/>
    <property type="match status" value="1"/>
</dbReference>
<proteinExistence type="predicted"/>
<dbReference type="PANTHER" id="PTHR11439:SF442">
    <property type="entry name" value="CYSTEINE-RICH RLK (RECEPTOR-LIKE PROTEIN KINASE) 8"/>
    <property type="match status" value="1"/>
</dbReference>
<evidence type="ECO:0000313" key="1">
    <source>
        <dbReference type="EMBL" id="KAI5415374.1"/>
    </source>
</evidence>
<dbReference type="Proteomes" id="UP001058974">
    <property type="component" value="Chromosome 4"/>
</dbReference>
<sequence length="281" mass="33331">MYIYESNYTKEFLKKFDMSECKMSKTLMHHTCILEKDKISAKVLHKVYKCMIDFLLYLTTSRSDILFSVCLCARFQSDPRESHLTVVKRIFGYLKGTVNLDLCYRKYKDYKLMCYCNDDYAGDKLERKSTSESYQFLGDNLVSRSSKWQSTIALSTIEVEYIAAYGCNTQMLWIKSQLEDFQIYDSNILILCYNTSSICLSKNPILYSRAKYIKIKHHFIRDYVQNGILNLKFIDTCKTPILTLRSLMLSHHMHWHWDHTLAFSLHLIHWVYIGRDHQAHF</sequence>
<protein>
    <recommendedName>
        <fullName evidence="3">Mitochondrial protein</fullName>
    </recommendedName>
</protein>
<name>A0A9D5AQH8_PEA</name>
<reference evidence="1 2" key="1">
    <citation type="journal article" date="2022" name="Nat. Genet.">
        <title>Improved pea reference genome and pan-genome highlight genomic features and evolutionary characteristics.</title>
        <authorList>
            <person name="Yang T."/>
            <person name="Liu R."/>
            <person name="Luo Y."/>
            <person name="Hu S."/>
            <person name="Wang D."/>
            <person name="Wang C."/>
            <person name="Pandey M.K."/>
            <person name="Ge S."/>
            <person name="Xu Q."/>
            <person name="Li N."/>
            <person name="Li G."/>
            <person name="Huang Y."/>
            <person name="Saxena R.K."/>
            <person name="Ji Y."/>
            <person name="Li M."/>
            <person name="Yan X."/>
            <person name="He Y."/>
            <person name="Liu Y."/>
            <person name="Wang X."/>
            <person name="Xiang C."/>
            <person name="Varshney R.K."/>
            <person name="Ding H."/>
            <person name="Gao S."/>
            <person name="Zong X."/>
        </authorList>
    </citation>
    <scope>NUCLEOTIDE SEQUENCE [LARGE SCALE GENOMIC DNA]</scope>
    <source>
        <strain evidence="1 2">cv. Zhongwan 6</strain>
    </source>
</reference>
<organism evidence="1 2">
    <name type="scientific">Pisum sativum</name>
    <name type="common">Garden pea</name>
    <name type="synonym">Lathyrus oleraceus</name>
    <dbReference type="NCBI Taxonomy" id="3888"/>
    <lineage>
        <taxon>Eukaryota</taxon>
        <taxon>Viridiplantae</taxon>
        <taxon>Streptophyta</taxon>
        <taxon>Embryophyta</taxon>
        <taxon>Tracheophyta</taxon>
        <taxon>Spermatophyta</taxon>
        <taxon>Magnoliopsida</taxon>
        <taxon>eudicotyledons</taxon>
        <taxon>Gunneridae</taxon>
        <taxon>Pentapetalae</taxon>
        <taxon>rosids</taxon>
        <taxon>fabids</taxon>
        <taxon>Fabales</taxon>
        <taxon>Fabaceae</taxon>
        <taxon>Papilionoideae</taxon>
        <taxon>50 kb inversion clade</taxon>
        <taxon>NPAAA clade</taxon>
        <taxon>Hologalegina</taxon>
        <taxon>IRL clade</taxon>
        <taxon>Fabeae</taxon>
        <taxon>Lathyrus</taxon>
    </lineage>
</organism>